<dbReference type="Gramene" id="Psat06G0263800-T1">
    <property type="protein sequence ID" value="KAI5396494.1"/>
    <property type="gene ID" value="KIW84_062638"/>
</dbReference>
<keyword evidence="1" id="KW-0472">Membrane</keyword>
<comment type="caution">
    <text evidence="2">The sequence shown here is derived from an EMBL/GenBank/DDBJ whole genome shotgun (WGS) entry which is preliminary data.</text>
</comment>
<dbReference type="PANTHER" id="PTHR34459:SF2">
    <property type="entry name" value="TRANSMEMBRANE PROTEIN"/>
    <property type="match status" value="1"/>
</dbReference>
<gene>
    <name evidence="2" type="ORF">KIW84_062638</name>
</gene>
<protein>
    <recommendedName>
        <fullName evidence="4">Gb protein</fullName>
    </recommendedName>
</protein>
<reference evidence="2 3" key="1">
    <citation type="journal article" date="2022" name="Nat. Genet.">
        <title>Improved pea reference genome and pan-genome highlight genomic features and evolutionary characteristics.</title>
        <authorList>
            <person name="Yang T."/>
            <person name="Liu R."/>
            <person name="Luo Y."/>
            <person name="Hu S."/>
            <person name="Wang D."/>
            <person name="Wang C."/>
            <person name="Pandey M.K."/>
            <person name="Ge S."/>
            <person name="Xu Q."/>
            <person name="Li N."/>
            <person name="Li G."/>
            <person name="Huang Y."/>
            <person name="Saxena R.K."/>
            <person name="Ji Y."/>
            <person name="Li M."/>
            <person name="Yan X."/>
            <person name="He Y."/>
            <person name="Liu Y."/>
            <person name="Wang X."/>
            <person name="Xiang C."/>
            <person name="Varshney R.K."/>
            <person name="Ding H."/>
            <person name="Gao S."/>
            <person name="Zong X."/>
        </authorList>
    </citation>
    <scope>NUCLEOTIDE SEQUENCE [LARGE SCALE GENOMIC DNA]</scope>
    <source>
        <strain evidence="2 3">cv. Zhongwan 6</strain>
    </source>
</reference>
<dbReference type="EMBL" id="JAMSHJ010000006">
    <property type="protein sequence ID" value="KAI5396494.1"/>
    <property type="molecule type" value="Genomic_DNA"/>
</dbReference>
<keyword evidence="3" id="KW-1185">Reference proteome</keyword>
<evidence type="ECO:0000256" key="1">
    <source>
        <dbReference type="SAM" id="Phobius"/>
    </source>
</evidence>
<evidence type="ECO:0008006" key="4">
    <source>
        <dbReference type="Google" id="ProtNLM"/>
    </source>
</evidence>
<proteinExistence type="predicted"/>
<keyword evidence="1" id="KW-0812">Transmembrane</keyword>
<dbReference type="Gramene" id="Psat6g090120.3">
    <property type="protein sequence ID" value="Psat6g090120.3.cds"/>
    <property type="gene ID" value="Psat6g090120"/>
</dbReference>
<dbReference type="Proteomes" id="UP001058974">
    <property type="component" value="Chromosome 6"/>
</dbReference>
<sequence>MGTREVYEEKLRNGNLHHDPTINPGLGSARCPRCLSLLNPNSERGEWTITPVLHDATAVVGSGFGGMISAVHGLNRGLPYLQNRLKGPKWLPFLVGIPPLLIFSGASAAFGVVELLHASQNEENFRVCPLFLFLESCSRMVAMIVWCGRFFTKLVGWPCRFNFYAAAADQQWLYLESYDA</sequence>
<evidence type="ECO:0000313" key="2">
    <source>
        <dbReference type="EMBL" id="KAI5396494.1"/>
    </source>
</evidence>
<name>A0A9D4W5P4_PEA</name>
<dbReference type="PANTHER" id="PTHR34459">
    <property type="entry name" value="OS01G0264500 PROTEIN"/>
    <property type="match status" value="1"/>
</dbReference>
<organism evidence="2 3">
    <name type="scientific">Pisum sativum</name>
    <name type="common">Garden pea</name>
    <name type="synonym">Lathyrus oleraceus</name>
    <dbReference type="NCBI Taxonomy" id="3888"/>
    <lineage>
        <taxon>Eukaryota</taxon>
        <taxon>Viridiplantae</taxon>
        <taxon>Streptophyta</taxon>
        <taxon>Embryophyta</taxon>
        <taxon>Tracheophyta</taxon>
        <taxon>Spermatophyta</taxon>
        <taxon>Magnoliopsida</taxon>
        <taxon>eudicotyledons</taxon>
        <taxon>Gunneridae</taxon>
        <taxon>Pentapetalae</taxon>
        <taxon>rosids</taxon>
        <taxon>fabids</taxon>
        <taxon>Fabales</taxon>
        <taxon>Fabaceae</taxon>
        <taxon>Papilionoideae</taxon>
        <taxon>50 kb inversion clade</taxon>
        <taxon>NPAAA clade</taxon>
        <taxon>Hologalegina</taxon>
        <taxon>IRL clade</taxon>
        <taxon>Fabeae</taxon>
        <taxon>Lathyrus</taxon>
    </lineage>
</organism>
<evidence type="ECO:0000313" key="3">
    <source>
        <dbReference type="Proteomes" id="UP001058974"/>
    </source>
</evidence>
<keyword evidence="1" id="KW-1133">Transmembrane helix</keyword>
<dbReference type="AlphaFoldDB" id="A0A9D4W5P4"/>
<accession>A0A9D4W5P4</accession>
<feature type="transmembrane region" description="Helical" evidence="1">
    <location>
        <begin position="90"/>
        <end position="110"/>
    </location>
</feature>